<dbReference type="InterPro" id="IPR033690">
    <property type="entry name" value="Adenylat_kinase_CS"/>
</dbReference>
<dbReference type="InterPro" id="IPR000850">
    <property type="entry name" value="Adenylat/UMP-CMP_kin"/>
</dbReference>
<dbReference type="Proteomes" id="UP000676169">
    <property type="component" value="Chromosome"/>
</dbReference>
<dbReference type="PANTHER" id="PTHR23359">
    <property type="entry name" value="NUCLEOTIDE KINASE"/>
    <property type="match status" value="1"/>
</dbReference>
<dbReference type="EC" id="2.7.4.3" evidence="5 7"/>
<comment type="domain">
    <text evidence="5">Consists of three domains, a large central CORE domain and two small peripheral domains, NMPbind and LID, which undergo movements during catalysis. The LID domain closes over the site of phosphoryl transfer upon ATP binding. Assembling and dissambling the active center during each catalytic cycle provides an effective means to prevent ATP hydrolysis.</text>
</comment>
<keyword evidence="5" id="KW-0963">Cytoplasm</keyword>
<comment type="function">
    <text evidence="5">Catalyzes the reversible transfer of the terminal phosphate group between ATP and AMP. Plays an important role in cellular energy homeostasis and in adenine nucleotide metabolism.</text>
</comment>
<organism evidence="8 9">
    <name type="scientific">Luteolibacter ambystomatis</name>
    <dbReference type="NCBI Taxonomy" id="2824561"/>
    <lineage>
        <taxon>Bacteria</taxon>
        <taxon>Pseudomonadati</taxon>
        <taxon>Verrucomicrobiota</taxon>
        <taxon>Verrucomicrobiia</taxon>
        <taxon>Verrucomicrobiales</taxon>
        <taxon>Verrucomicrobiaceae</taxon>
        <taxon>Luteolibacter</taxon>
    </lineage>
</organism>
<keyword evidence="4 5" id="KW-0418">Kinase</keyword>
<evidence type="ECO:0000256" key="1">
    <source>
        <dbReference type="ARBA" id="ARBA00022679"/>
    </source>
</evidence>
<dbReference type="InterPro" id="IPR006259">
    <property type="entry name" value="Adenyl_kin_sub"/>
</dbReference>
<keyword evidence="9" id="KW-1185">Reference proteome</keyword>
<dbReference type="KEGG" id="lamb:KBB96_19785"/>
<dbReference type="GO" id="GO:0004017">
    <property type="term" value="F:AMP kinase activity"/>
    <property type="evidence" value="ECO:0007669"/>
    <property type="project" value="UniProtKB-UniRule"/>
</dbReference>
<evidence type="ECO:0000256" key="3">
    <source>
        <dbReference type="ARBA" id="ARBA00022741"/>
    </source>
</evidence>
<dbReference type="Gene3D" id="3.40.50.300">
    <property type="entry name" value="P-loop containing nucleotide triphosphate hydrolases"/>
    <property type="match status" value="1"/>
</dbReference>
<dbReference type="SUPFAM" id="SSF52540">
    <property type="entry name" value="P-loop containing nucleoside triphosphate hydrolases"/>
    <property type="match status" value="1"/>
</dbReference>
<evidence type="ECO:0000256" key="7">
    <source>
        <dbReference type="RuleBase" id="RU003331"/>
    </source>
</evidence>
<feature type="binding site" evidence="5">
    <location>
        <position position="92"/>
    </location>
    <ligand>
        <name>AMP</name>
        <dbReference type="ChEBI" id="CHEBI:456215"/>
    </ligand>
</feature>
<feature type="binding site" evidence="5">
    <location>
        <begin position="59"/>
        <end position="61"/>
    </location>
    <ligand>
        <name>AMP</name>
        <dbReference type="ChEBI" id="CHEBI:456215"/>
    </ligand>
</feature>
<evidence type="ECO:0000256" key="5">
    <source>
        <dbReference type="HAMAP-Rule" id="MF_00235"/>
    </source>
</evidence>
<dbReference type="EMBL" id="CP073100">
    <property type="protein sequence ID" value="QUE51084.1"/>
    <property type="molecule type" value="Genomic_DNA"/>
</dbReference>
<dbReference type="GO" id="GO:0044209">
    <property type="term" value="P:AMP salvage"/>
    <property type="evidence" value="ECO:0007669"/>
    <property type="project" value="UniProtKB-UniRule"/>
</dbReference>
<dbReference type="RefSeq" id="WP_211631223.1">
    <property type="nucleotide sequence ID" value="NZ_CP073100.1"/>
</dbReference>
<dbReference type="AlphaFoldDB" id="A0A975G8L1"/>
<proteinExistence type="inferred from homology"/>
<dbReference type="NCBIfam" id="TIGR01351">
    <property type="entry name" value="adk"/>
    <property type="match status" value="1"/>
</dbReference>
<evidence type="ECO:0000256" key="2">
    <source>
        <dbReference type="ARBA" id="ARBA00022727"/>
    </source>
</evidence>
<evidence type="ECO:0000313" key="8">
    <source>
        <dbReference type="EMBL" id="QUE51084.1"/>
    </source>
</evidence>
<keyword evidence="1 5" id="KW-0808">Transferase</keyword>
<dbReference type="InterPro" id="IPR027417">
    <property type="entry name" value="P-loop_NTPase"/>
</dbReference>
<dbReference type="CDD" id="cd01428">
    <property type="entry name" value="ADK"/>
    <property type="match status" value="1"/>
</dbReference>
<feature type="binding site" evidence="5">
    <location>
        <position position="196"/>
    </location>
    <ligand>
        <name>ATP</name>
        <dbReference type="ChEBI" id="CHEBI:30616"/>
    </ligand>
</feature>
<feature type="binding site" evidence="5">
    <location>
        <begin position="12"/>
        <end position="17"/>
    </location>
    <ligand>
        <name>ATP</name>
        <dbReference type="ChEBI" id="CHEBI:30616"/>
    </ligand>
</feature>
<accession>A0A975G8L1</accession>
<comment type="subcellular location">
    <subcellularLocation>
        <location evidence="5 7">Cytoplasm</location>
    </subcellularLocation>
</comment>
<evidence type="ECO:0000313" key="9">
    <source>
        <dbReference type="Proteomes" id="UP000676169"/>
    </source>
</evidence>
<sequence length="215" mass="23482">MALRVVLLGPPASGKGTQGRRLADSAGVAYLSTGALLREAVENGTPLGLQAKPILDEGGYLPDDLMCGILGEWLERHPDGWVLDGFPRSVPQAVFLDQWLEDHGQSLDRVIALDAPLEELLHRILGRVECPDCRWTGQESQAPDDHCPICGATVSRREDDDETNFRRRHAAYTRFTVPLLDYYQTHGILSHLDATASADVVSGAIRTLFDPTTAG</sequence>
<dbReference type="GO" id="GO:0005737">
    <property type="term" value="C:cytoplasm"/>
    <property type="evidence" value="ECO:0007669"/>
    <property type="project" value="UniProtKB-SubCell"/>
</dbReference>
<feature type="binding site" evidence="5">
    <location>
        <position position="33"/>
    </location>
    <ligand>
        <name>AMP</name>
        <dbReference type="ChEBI" id="CHEBI:456215"/>
    </ligand>
</feature>
<keyword evidence="5 7" id="KW-0067">ATP-binding</keyword>
<dbReference type="PRINTS" id="PR00094">
    <property type="entry name" value="ADENYLTKNASE"/>
</dbReference>
<feature type="binding site" evidence="5">
    <location>
        <position position="38"/>
    </location>
    <ligand>
        <name>AMP</name>
        <dbReference type="ChEBI" id="CHEBI:456215"/>
    </ligand>
</feature>
<feature type="binding site" evidence="5">
    <location>
        <position position="157"/>
    </location>
    <ligand>
        <name>AMP</name>
        <dbReference type="ChEBI" id="CHEBI:456215"/>
    </ligand>
</feature>
<comment type="catalytic activity">
    <reaction evidence="5 7">
        <text>AMP + ATP = 2 ADP</text>
        <dbReference type="Rhea" id="RHEA:12973"/>
        <dbReference type="ChEBI" id="CHEBI:30616"/>
        <dbReference type="ChEBI" id="CHEBI:456215"/>
        <dbReference type="ChEBI" id="CHEBI:456216"/>
        <dbReference type="EC" id="2.7.4.3"/>
    </reaction>
</comment>
<feature type="binding site" evidence="5">
    <location>
        <position position="127"/>
    </location>
    <ligand>
        <name>ATP</name>
        <dbReference type="ChEBI" id="CHEBI:30616"/>
    </ligand>
</feature>
<feature type="binding site" evidence="5">
    <location>
        <position position="168"/>
    </location>
    <ligand>
        <name>AMP</name>
        <dbReference type="ChEBI" id="CHEBI:456215"/>
    </ligand>
</feature>
<gene>
    <name evidence="5" type="primary">adk</name>
    <name evidence="8" type="ORF">KBB96_19785</name>
</gene>
<dbReference type="PROSITE" id="PS00113">
    <property type="entry name" value="ADENYLATE_KINASE"/>
    <property type="match status" value="1"/>
</dbReference>
<dbReference type="HAMAP" id="MF_00235">
    <property type="entry name" value="Adenylate_kinase_Adk"/>
    <property type="match status" value="1"/>
</dbReference>
<comment type="pathway">
    <text evidence="5">Purine metabolism; AMP biosynthesis via salvage pathway; AMP from ADP: step 1/1.</text>
</comment>
<dbReference type="Pfam" id="PF00406">
    <property type="entry name" value="ADK"/>
    <property type="match status" value="1"/>
</dbReference>
<name>A0A975G8L1_9BACT</name>
<evidence type="ECO:0000256" key="4">
    <source>
        <dbReference type="ARBA" id="ARBA00022777"/>
    </source>
</evidence>
<reference evidence="8" key="1">
    <citation type="submission" date="2021-04" db="EMBL/GenBank/DDBJ databases">
        <title>Luteolibacter sp. 32A isolated from the skin of an Anderson's salamander (Ambystoma andersonii).</title>
        <authorList>
            <person name="Spergser J."/>
            <person name="Busse H.-J."/>
        </authorList>
    </citation>
    <scope>NUCLEOTIDE SEQUENCE</scope>
    <source>
        <strain evidence="8">32A</strain>
    </source>
</reference>
<protein>
    <recommendedName>
        <fullName evidence="5 7">Adenylate kinase</fullName>
        <shortName evidence="5">AK</shortName>
        <ecNumber evidence="5 7">2.7.4.3</ecNumber>
    </recommendedName>
    <alternativeName>
        <fullName evidence="5">ATP-AMP transphosphorylase</fullName>
    </alternativeName>
    <alternativeName>
        <fullName evidence="5">ATP:AMP phosphotransferase</fullName>
    </alternativeName>
    <alternativeName>
        <fullName evidence="5">Adenylate monophosphate kinase</fullName>
    </alternativeName>
</protein>
<keyword evidence="2 5" id="KW-0545">Nucleotide biosynthesis</keyword>
<evidence type="ECO:0000256" key="6">
    <source>
        <dbReference type="RuleBase" id="RU003330"/>
    </source>
</evidence>
<comment type="subunit">
    <text evidence="5 7">Monomer.</text>
</comment>
<keyword evidence="3 5" id="KW-0547">Nucleotide-binding</keyword>
<comment type="similarity">
    <text evidence="5 6">Belongs to the adenylate kinase family.</text>
</comment>
<feature type="region of interest" description="NMP" evidence="5">
    <location>
        <begin position="32"/>
        <end position="61"/>
    </location>
</feature>
<dbReference type="GO" id="GO:0005524">
    <property type="term" value="F:ATP binding"/>
    <property type="evidence" value="ECO:0007669"/>
    <property type="project" value="UniProtKB-UniRule"/>
</dbReference>
<feature type="binding site" evidence="5">
    <location>
        <begin position="85"/>
        <end position="88"/>
    </location>
    <ligand>
        <name>AMP</name>
        <dbReference type="ChEBI" id="CHEBI:456215"/>
    </ligand>
</feature>
<comment type="caution">
    <text evidence="5">Lacks conserved residue(s) required for the propagation of feature annotation.</text>
</comment>